<evidence type="ECO:0000259" key="1">
    <source>
        <dbReference type="Pfam" id="PF01370"/>
    </source>
</evidence>
<protein>
    <submittedName>
        <fullName evidence="2">NAD-dependent epimerase/dehydratase family protein</fullName>
    </submittedName>
</protein>
<accession>A0A4U1JKK1</accession>
<gene>
    <name evidence="2" type="ORF">E8A74_01675</name>
</gene>
<dbReference type="GO" id="GO:0005737">
    <property type="term" value="C:cytoplasm"/>
    <property type="evidence" value="ECO:0007669"/>
    <property type="project" value="TreeGrafter"/>
</dbReference>
<keyword evidence="3" id="KW-1185">Reference proteome</keyword>
<dbReference type="InterPro" id="IPR036291">
    <property type="entry name" value="NAD(P)-bd_dom_sf"/>
</dbReference>
<name>A0A4U1JKK1_9BACT</name>
<dbReference type="Gene3D" id="3.40.50.720">
    <property type="entry name" value="NAD(P)-binding Rossmann-like Domain"/>
    <property type="match status" value="1"/>
</dbReference>
<dbReference type="RefSeq" id="WP_136927100.1">
    <property type="nucleotide sequence ID" value="NZ_SSMQ01000001.1"/>
</dbReference>
<comment type="caution">
    <text evidence="2">The sequence shown here is derived from an EMBL/GenBank/DDBJ whole genome shotgun (WGS) entry which is preliminary data.</text>
</comment>
<sequence length="333" mass="35787">MSRYLVTGATGFLGRHLVSVLLSGGHQVVALCRKEPAGFAGKEGFSVARGDVLDAASVKRAAEGCEGLFHCAGRVSRRPEDAEALFRVHVEGTKITLDAARAAGVRRVVLASTSGTMAVSREAKVIDETALAPQDVIARWPYYRSKLYAERAGLDRSGPGFEVVSVNPSLLLGPGDVLGSSTGDVVKFMEKRVPMIPSGGLSFVDARDAAATMVAAMEKGRAGEKYLLGAKNLTFEAFFGMLERVTGVKGPSVKAPKSLLLAQAGAEIMERIAKRMNTESPIDRVSAEMSQHYWYLDAKKATRELGFSPRDAIETLSDTVKDLRERGVVWPKD</sequence>
<dbReference type="InterPro" id="IPR051783">
    <property type="entry name" value="NAD(P)-dependent_oxidoreduct"/>
</dbReference>
<dbReference type="OrthoDB" id="5491199at2"/>
<proteinExistence type="predicted"/>
<dbReference type="AlphaFoldDB" id="A0A4U1JKK1"/>
<feature type="domain" description="NAD-dependent epimerase/dehydratase" evidence="1">
    <location>
        <begin position="5"/>
        <end position="229"/>
    </location>
</feature>
<dbReference type="SUPFAM" id="SSF51735">
    <property type="entry name" value="NAD(P)-binding Rossmann-fold domains"/>
    <property type="match status" value="1"/>
</dbReference>
<dbReference type="GO" id="GO:0004029">
    <property type="term" value="F:aldehyde dehydrogenase (NAD+) activity"/>
    <property type="evidence" value="ECO:0007669"/>
    <property type="project" value="TreeGrafter"/>
</dbReference>
<dbReference type="Pfam" id="PF01370">
    <property type="entry name" value="Epimerase"/>
    <property type="match status" value="1"/>
</dbReference>
<dbReference type="PANTHER" id="PTHR48079:SF6">
    <property type="entry name" value="NAD(P)-BINDING DOMAIN-CONTAINING PROTEIN-RELATED"/>
    <property type="match status" value="1"/>
</dbReference>
<dbReference type="Proteomes" id="UP000309215">
    <property type="component" value="Unassembled WGS sequence"/>
</dbReference>
<dbReference type="PANTHER" id="PTHR48079">
    <property type="entry name" value="PROTEIN YEEZ"/>
    <property type="match status" value="1"/>
</dbReference>
<reference evidence="2 3" key="1">
    <citation type="submission" date="2019-04" db="EMBL/GenBank/DDBJ databases">
        <authorList>
            <person name="Li Y."/>
            <person name="Wang J."/>
        </authorList>
    </citation>
    <scope>NUCLEOTIDE SEQUENCE [LARGE SCALE GENOMIC DNA]</scope>
    <source>
        <strain evidence="2 3">DSM 14668</strain>
    </source>
</reference>
<dbReference type="EMBL" id="SSMQ01000001">
    <property type="protein sequence ID" value="TKD13284.1"/>
    <property type="molecule type" value="Genomic_DNA"/>
</dbReference>
<dbReference type="InterPro" id="IPR001509">
    <property type="entry name" value="Epimerase_deHydtase"/>
</dbReference>
<evidence type="ECO:0000313" key="2">
    <source>
        <dbReference type="EMBL" id="TKD13284.1"/>
    </source>
</evidence>
<evidence type="ECO:0000313" key="3">
    <source>
        <dbReference type="Proteomes" id="UP000309215"/>
    </source>
</evidence>
<organism evidence="2 3">
    <name type="scientific">Polyangium fumosum</name>
    <dbReference type="NCBI Taxonomy" id="889272"/>
    <lineage>
        <taxon>Bacteria</taxon>
        <taxon>Pseudomonadati</taxon>
        <taxon>Myxococcota</taxon>
        <taxon>Polyangia</taxon>
        <taxon>Polyangiales</taxon>
        <taxon>Polyangiaceae</taxon>
        <taxon>Polyangium</taxon>
    </lineage>
</organism>